<comment type="caution">
    <text evidence="6">The sequence shown here is derived from an EMBL/GenBank/DDBJ whole genome shotgun (WGS) entry which is preliminary data.</text>
</comment>
<dbReference type="SUPFAM" id="SSF47459">
    <property type="entry name" value="HLH, helix-loop-helix DNA-binding domain"/>
    <property type="match status" value="1"/>
</dbReference>
<evidence type="ECO:0000256" key="5">
    <source>
        <dbReference type="SAM" id="Coils"/>
    </source>
</evidence>
<protein>
    <submittedName>
        <fullName evidence="6">Uncharacterized protein</fullName>
    </submittedName>
</protein>
<keyword evidence="2" id="KW-0805">Transcription regulation</keyword>
<reference evidence="6 7" key="1">
    <citation type="journal article" date="2024" name="Plant J.">
        <title>Genome sequences and population genomics reveal climatic adaptation and genomic divergence between two closely related sweetgum species.</title>
        <authorList>
            <person name="Xu W.Q."/>
            <person name="Ren C.Q."/>
            <person name="Zhang X.Y."/>
            <person name="Comes H.P."/>
            <person name="Liu X.H."/>
            <person name="Li Y.G."/>
            <person name="Kettle C.J."/>
            <person name="Jalonen R."/>
            <person name="Gaisberger H."/>
            <person name="Ma Y.Z."/>
            <person name="Qiu Y.X."/>
        </authorList>
    </citation>
    <scope>NUCLEOTIDE SEQUENCE [LARGE SCALE GENOMIC DNA]</scope>
    <source>
        <strain evidence="6">Hangzhou</strain>
    </source>
</reference>
<sequence>MSSLGLLEVLEVTYLELIDNSVEMLHLVRFLSSPNYSPFLLCFNLNGCVLVLHCFCFVLHVFVYFGSNSDGFSGLCCDLNEFGVLTGLEILELSWGFKVLVIGAGAFMVIDVSPVGTVCTEMGCKRKRFLDLSSVLEPGRPAKTDKSAILGDAIHVLNQLRTEAEELKDKNEKLQEDIKSLKGKFYPDDSCKKKMKTFVHALKKELNYPIVLMKSFISLVGHILLSWKCLHDLNICMCYNMNTITFRAFRVFYVSKIINI</sequence>
<dbReference type="PANTHER" id="PTHR46133">
    <property type="entry name" value="BHLH TRANSCRIPTION FACTOR"/>
    <property type="match status" value="1"/>
</dbReference>
<evidence type="ECO:0000313" key="6">
    <source>
        <dbReference type="EMBL" id="KAK9288104.1"/>
    </source>
</evidence>
<evidence type="ECO:0000256" key="4">
    <source>
        <dbReference type="ARBA" id="ARBA00023242"/>
    </source>
</evidence>
<feature type="coiled-coil region" evidence="5">
    <location>
        <begin position="150"/>
        <end position="184"/>
    </location>
</feature>
<evidence type="ECO:0000256" key="3">
    <source>
        <dbReference type="ARBA" id="ARBA00023163"/>
    </source>
</evidence>
<keyword evidence="4" id="KW-0539">Nucleus</keyword>
<dbReference type="GO" id="GO:0046983">
    <property type="term" value="F:protein dimerization activity"/>
    <property type="evidence" value="ECO:0007669"/>
    <property type="project" value="InterPro"/>
</dbReference>
<keyword evidence="5" id="KW-0175">Coiled coil</keyword>
<dbReference type="Gene3D" id="4.10.280.10">
    <property type="entry name" value="Helix-loop-helix DNA-binding domain"/>
    <property type="match status" value="1"/>
</dbReference>
<dbReference type="GO" id="GO:0006879">
    <property type="term" value="P:intracellular iron ion homeostasis"/>
    <property type="evidence" value="ECO:0007669"/>
    <property type="project" value="InterPro"/>
</dbReference>
<evidence type="ECO:0000256" key="1">
    <source>
        <dbReference type="ARBA" id="ARBA00004123"/>
    </source>
</evidence>
<name>A0AAP0S0Z4_LIQFO</name>
<organism evidence="6 7">
    <name type="scientific">Liquidambar formosana</name>
    <name type="common">Formosan gum</name>
    <dbReference type="NCBI Taxonomy" id="63359"/>
    <lineage>
        <taxon>Eukaryota</taxon>
        <taxon>Viridiplantae</taxon>
        <taxon>Streptophyta</taxon>
        <taxon>Embryophyta</taxon>
        <taxon>Tracheophyta</taxon>
        <taxon>Spermatophyta</taxon>
        <taxon>Magnoliopsida</taxon>
        <taxon>eudicotyledons</taxon>
        <taxon>Gunneridae</taxon>
        <taxon>Pentapetalae</taxon>
        <taxon>Saxifragales</taxon>
        <taxon>Altingiaceae</taxon>
        <taxon>Liquidambar</taxon>
    </lineage>
</organism>
<dbReference type="PANTHER" id="PTHR46133:SF9">
    <property type="entry name" value="TRANSCRIPTION FACTOR BHLH104"/>
    <property type="match status" value="1"/>
</dbReference>
<dbReference type="InterPro" id="IPR036638">
    <property type="entry name" value="HLH_DNA-bd_sf"/>
</dbReference>
<accession>A0AAP0S0Z4</accession>
<dbReference type="Proteomes" id="UP001415857">
    <property type="component" value="Unassembled WGS sequence"/>
</dbReference>
<dbReference type="InterPro" id="IPR044818">
    <property type="entry name" value="ILR3-like"/>
</dbReference>
<proteinExistence type="predicted"/>
<evidence type="ECO:0000256" key="2">
    <source>
        <dbReference type="ARBA" id="ARBA00023015"/>
    </source>
</evidence>
<dbReference type="GO" id="GO:0005634">
    <property type="term" value="C:nucleus"/>
    <property type="evidence" value="ECO:0007669"/>
    <property type="project" value="UniProtKB-SubCell"/>
</dbReference>
<dbReference type="AlphaFoldDB" id="A0AAP0S0Z4"/>
<dbReference type="GO" id="GO:0003700">
    <property type="term" value="F:DNA-binding transcription factor activity"/>
    <property type="evidence" value="ECO:0007669"/>
    <property type="project" value="InterPro"/>
</dbReference>
<keyword evidence="7" id="KW-1185">Reference proteome</keyword>
<keyword evidence="3" id="KW-0804">Transcription</keyword>
<dbReference type="EMBL" id="JBBPBK010000003">
    <property type="protein sequence ID" value="KAK9288104.1"/>
    <property type="molecule type" value="Genomic_DNA"/>
</dbReference>
<gene>
    <name evidence="6" type="ORF">L1049_016551</name>
</gene>
<evidence type="ECO:0000313" key="7">
    <source>
        <dbReference type="Proteomes" id="UP001415857"/>
    </source>
</evidence>
<comment type="subcellular location">
    <subcellularLocation>
        <location evidence="1">Nucleus</location>
    </subcellularLocation>
</comment>